<dbReference type="RefSeq" id="WP_005948396.1">
    <property type="nucleotide sequence ID" value="NZ_CP028103.1"/>
</dbReference>
<proteinExistence type="predicted"/>
<keyword evidence="2" id="KW-1185">Reference proteome</keyword>
<gene>
    <name evidence="1" type="ORF">C4N18_12650</name>
</gene>
<organism evidence="1 2">
    <name type="scientific">Fusobacterium varium ATCC 27725</name>
    <dbReference type="NCBI Taxonomy" id="469618"/>
    <lineage>
        <taxon>Bacteria</taxon>
        <taxon>Fusobacteriati</taxon>
        <taxon>Fusobacteriota</taxon>
        <taxon>Fusobacteriia</taxon>
        <taxon>Fusobacteriales</taxon>
        <taxon>Fusobacteriaceae</taxon>
        <taxon>Fusobacterium</taxon>
    </lineage>
</organism>
<evidence type="ECO:0000313" key="1">
    <source>
        <dbReference type="EMBL" id="AVQ32030.1"/>
    </source>
</evidence>
<dbReference type="EMBL" id="CP028103">
    <property type="protein sequence ID" value="AVQ32030.1"/>
    <property type="molecule type" value="Genomic_DNA"/>
</dbReference>
<accession>A0ABM6U6M6</accession>
<sequence length="78" mass="9386">MGNFSIKLRLKREENEKYTKRGLKYLYNYPNKVSVCDDITTHHQLDWLRRGLVRIRITKSPEKTSKKWRMQGKNGFGK</sequence>
<dbReference type="GeneID" id="77468848"/>
<dbReference type="Proteomes" id="UP000241238">
    <property type="component" value="Chromosome"/>
</dbReference>
<protein>
    <submittedName>
        <fullName evidence="1">Uncharacterized protein</fullName>
    </submittedName>
</protein>
<evidence type="ECO:0000313" key="2">
    <source>
        <dbReference type="Proteomes" id="UP000241238"/>
    </source>
</evidence>
<reference evidence="2" key="1">
    <citation type="journal article" date="2018" name="MSphere">
        <title>Fusobacterium Genomics Using MinION and Illumina Sequencing Enables Genome Completion and Correction.</title>
        <authorList>
            <person name="Todd S.M."/>
            <person name="Settlage R.E."/>
            <person name="Lahmers K.K."/>
            <person name="Slade D.J."/>
        </authorList>
    </citation>
    <scope>NUCLEOTIDE SEQUENCE [LARGE SCALE GENOMIC DNA]</scope>
    <source>
        <strain evidence="2">ATCC 27725</strain>
    </source>
</reference>
<name>A0ABM6U6M6_FUSVA</name>